<dbReference type="Proteomes" id="UP000526125">
    <property type="component" value="Unassembled WGS sequence"/>
</dbReference>
<organism evidence="1 2">
    <name type="scientific">Paenibacillus xylanilyticus</name>
    <dbReference type="NCBI Taxonomy" id="248903"/>
    <lineage>
        <taxon>Bacteria</taxon>
        <taxon>Bacillati</taxon>
        <taxon>Bacillota</taxon>
        <taxon>Bacilli</taxon>
        <taxon>Bacillales</taxon>
        <taxon>Paenibacillaceae</taxon>
        <taxon>Paenibacillus</taxon>
    </lineage>
</organism>
<dbReference type="InterPro" id="IPR049254">
    <property type="entry name" value="Phage_tail_terminator"/>
</dbReference>
<dbReference type="RefSeq" id="WP_175398148.1">
    <property type="nucleotide sequence ID" value="NZ_JABMCB010000201.1"/>
</dbReference>
<keyword evidence="2" id="KW-1185">Reference proteome</keyword>
<evidence type="ECO:0000313" key="2">
    <source>
        <dbReference type="Proteomes" id="UP000526125"/>
    </source>
</evidence>
<proteinExistence type="predicted"/>
<name>A0A7Y6EYG9_9BACL</name>
<dbReference type="AlphaFoldDB" id="A0A7Y6EYG9"/>
<evidence type="ECO:0000313" key="1">
    <source>
        <dbReference type="EMBL" id="NUU78535.1"/>
    </source>
</evidence>
<dbReference type="EMBL" id="JABMCB010000201">
    <property type="protein sequence ID" value="NUU78535.1"/>
    <property type="molecule type" value="Genomic_DNA"/>
</dbReference>
<accession>A0A7Y6EYG9</accession>
<sequence>MTTNQLTTAIATTLAQHFPNIPIHPATGSISPNPDSKGITYRLLSAQLTRERSDRFVQSHAYEIRWLEADNIPATLPDELFEALETISVEGTPYRATELRWETENDNPRLLVYYTMRTTKVSESGTTMQHLEQRHTALKAANE</sequence>
<dbReference type="Pfam" id="PF20765">
    <property type="entry name" value="Phage_tail_terminator_8"/>
    <property type="match status" value="1"/>
</dbReference>
<reference evidence="1 2" key="1">
    <citation type="submission" date="2020-05" db="EMBL/GenBank/DDBJ databases">
        <title>Genome Sequencing of Type Strains.</title>
        <authorList>
            <person name="Lemaire J.F."/>
            <person name="Inderbitzin P."/>
            <person name="Gregorio O.A."/>
            <person name="Collins S.B."/>
            <person name="Wespe N."/>
            <person name="Knight-Connoni V."/>
        </authorList>
    </citation>
    <scope>NUCLEOTIDE SEQUENCE [LARGE SCALE GENOMIC DNA]</scope>
    <source>
        <strain evidence="1 2">LMG 21957</strain>
    </source>
</reference>
<protein>
    <recommendedName>
        <fullName evidence="3">DUF3168 domain-containing protein</fullName>
    </recommendedName>
</protein>
<evidence type="ECO:0008006" key="3">
    <source>
        <dbReference type="Google" id="ProtNLM"/>
    </source>
</evidence>
<gene>
    <name evidence="1" type="ORF">HP552_25300</name>
</gene>
<comment type="caution">
    <text evidence="1">The sequence shown here is derived from an EMBL/GenBank/DDBJ whole genome shotgun (WGS) entry which is preliminary data.</text>
</comment>